<evidence type="ECO:0000313" key="9">
    <source>
        <dbReference type="EMBL" id="SOC42175.1"/>
    </source>
</evidence>
<dbReference type="PRINTS" id="PR00604">
    <property type="entry name" value="CYTCHRMECIAB"/>
</dbReference>
<feature type="signal peptide" evidence="7">
    <location>
        <begin position="1"/>
        <end position="20"/>
    </location>
</feature>
<evidence type="ECO:0000256" key="7">
    <source>
        <dbReference type="SAM" id="SignalP"/>
    </source>
</evidence>
<reference evidence="9 10" key="1">
    <citation type="submission" date="2017-08" db="EMBL/GenBank/DDBJ databases">
        <authorList>
            <person name="de Groot N.N."/>
        </authorList>
    </citation>
    <scope>NUCLEOTIDE SEQUENCE [LARGE SCALE GENOMIC DNA]</scope>
    <source>
        <strain evidence="9 10">JC85</strain>
    </source>
</reference>
<feature type="chain" id="PRO_5012764012" evidence="7">
    <location>
        <begin position="21"/>
        <end position="124"/>
    </location>
</feature>
<accession>A0A285UJV5</accession>
<dbReference type="RefSeq" id="WP_097140822.1">
    <property type="nucleotide sequence ID" value="NZ_OBQD01000009.1"/>
</dbReference>
<sequence>MKSIALSAFFVLAAASSGVAGDADAGRAVFRKCAACHATDPVNRVGPSLAGIVGRPVASFPEYGYSSAMIAFGKDRVWDEGLLAEYLAAPRAMVPGTAMAFAGLKRPQDIADIIAFLKGVSAAQ</sequence>
<dbReference type="PROSITE" id="PS51007">
    <property type="entry name" value="CYTC"/>
    <property type="match status" value="1"/>
</dbReference>
<dbReference type="Pfam" id="PF00034">
    <property type="entry name" value="Cytochrom_C"/>
    <property type="match status" value="1"/>
</dbReference>
<proteinExistence type="predicted"/>
<organism evidence="9 10">
    <name type="scientific">Rhizobium subbaraonis</name>
    <dbReference type="NCBI Taxonomy" id="908946"/>
    <lineage>
        <taxon>Bacteria</taxon>
        <taxon>Pseudomonadati</taxon>
        <taxon>Pseudomonadota</taxon>
        <taxon>Alphaproteobacteria</taxon>
        <taxon>Hyphomicrobiales</taxon>
        <taxon>Rhizobiaceae</taxon>
        <taxon>Rhizobium/Agrobacterium group</taxon>
        <taxon>Rhizobium</taxon>
    </lineage>
</organism>
<evidence type="ECO:0000256" key="6">
    <source>
        <dbReference type="PROSITE-ProRule" id="PRU00433"/>
    </source>
</evidence>
<keyword evidence="5 6" id="KW-0408">Iron</keyword>
<dbReference type="OrthoDB" id="9805828at2"/>
<dbReference type="GO" id="GO:0020037">
    <property type="term" value="F:heme binding"/>
    <property type="evidence" value="ECO:0007669"/>
    <property type="project" value="InterPro"/>
</dbReference>
<evidence type="ECO:0000256" key="1">
    <source>
        <dbReference type="ARBA" id="ARBA00022448"/>
    </source>
</evidence>
<dbReference type="PANTHER" id="PTHR11961">
    <property type="entry name" value="CYTOCHROME C"/>
    <property type="match status" value="1"/>
</dbReference>
<dbReference type="InterPro" id="IPR009056">
    <property type="entry name" value="Cyt_c-like_dom"/>
</dbReference>
<dbReference type="InterPro" id="IPR036909">
    <property type="entry name" value="Cyt_c-like_dom_sf"/>
</dbReference>
<evidence type="ECO:0000256" key="3">
    <source>
        <dbReference type="ARBA" id="ARBA00022723"/>
    </source>
</evidence>
<evidence type="ECO:0000256" key="2">
    <source>
        <dbReference type="ARBA" id="ARBA00022617"/>
    </source>
</evidence>
<dbReference type="GO" id="GO:0046872">
    <property type="term" value="F:metal ion binding"/>
    <property type="evidence" value="ECO:0007669"/>
    <property type="project" value="UniProtKB-KW"/>
</dbReference>
<evidence type="ECO:0000256" key="4">
    <source>
        <dbReference type="ARBA" id="ARBA00022982"/>
    </source>
</evidence>
<feature type="domain" description="Cytochrome c" evidence="8">
    <location>
        <begin position="21"/>
        <end position="121"/>
    </location>
</feature>
<keyword evidence="1" id="KW-0813">Transport</keyword>
<dbReference type="SUPFAM" id="SSF46626">
    <property type="entry name" value="Cytochrome c"/>
    <property type="match status" value="1"/>
</dbReference>
<protein>
    <submittedName>
        <fullName evidence="9">Cytochrome c</fullName>
    </submittedName>
</protein>
<name>A0A285UJV5_9HYPH</name>
<keyword evidence="10" id="KW-1185">Reference proteome</keyword>
<keyword evidence="3 6" id="KW-0479">Metal-binding</keyword>
<dbReference type="Proteomes" id="UP000219167">
    <property type="component" value="Unassembled WGS sequence"/>
</dbReference>
<dbReference type="EMBL" id="OBQD01000009">
    <property type="protein sequence ID" value="SOC42175.1"/>
    <property type="molecule type" value="Genomic_DNA"/>
</dbReference>
<dbReference type="GO" id="GO:0009055">
    <property type="term" value="F:electron transfer activity"/>
    <property type="evidence" value="ECO:0007669"/>
    <property type="project" value="InterPro"/>
</dbReference>
<keyword evidence="4" id="KW-0249">Electron transport</keyword>
<keyword evidence="7" id="KW-0732">Signal</keyword>
<dbReference type="Gene3D" id="1.10.760.10">
    <property type="entry name" value="Cytochrome c-like domain"/>
    <property type="match status" value="1"/>
</dbReference>
<evidence type="ECO:0000313" key="10">
    <source>
        <dbReference type="Proteomes" id="UP000219167"/>
    </source>
</evidence>
<gene>
    <name evidence="9" type="ORF">SAMN05892877_109238</name>
</gene>
<dbReference type="InterPro" id="IPR002327">
    <property type="entry name" value="Cyt_c_1A/1B"/>
</dbReference>
<keyword evidence="2 6" id="KW-0349">Heme</keyword>
<dbReference type="AlphaFoldDB" id="A0A285UJV5"/>
<evidence type="ECO:0000256" key="5">
    <source>
        <dbReference type="ARBA" id="ARBA00023004"/>
    </source>
</evidence>
<evidence type="ECO:0000259" key="8">
    <source>
        <dbReference type="PROSITE" id="PS51007"/>
    </source>
</evidence>